<feature type="transmembrane region" description="Helical" evidence="1">
    <location>
        <begin position="7"/>
        <end position="27"/>
    </location>
</feature>
<keyword evidence="1" id="KW-0812">Transmembrane</keyword>
<name>A0A430AS17_9ENTE</name>
<dbReference type="EMBL" id="NGKB01000016">
    <property type="protein sequence ID" value="RSU10846.1"/>
    <property type="molecule type" value="Genomic_DNA"/>
</dbReference>
<keyword evidence="1" id="KW-0472">Membrane</keyword>
<gene>
    <name evidence="2" type="ORF">CBF28_13175</name>
</gene>
<proteinExistence type="predicted"/>
<dbReference type="AlphaFoldDB" id="A0A430AS17"/>
<evidence type="ECO:0000313" key="3">
    <source>
        <dbReference type="Proteomes" id="UP000288028"/>
    </source>
</evidence>
<dbReference type="OrthoDB" id="2200518at2"/>
<protein>
    <recommendedName>
        <fullName evidence="4">MapZ extracellular domain-containing protein</fullName>
    </recommendedName>
</protein>
<evidence type="ECO:0008006" key="4">
    <source>
        <dbReference type="Google" id="ProtNLM"/>
    </source>
</evidence>
<dbReference type="Proteomes" id="UP000288028">
    <property type="component" value="Unassembled WGS sequence"/>
</dbReference>
<dbReference type="RefSeq" id="WP_126796027.1">
    <property type="nucleotide sequence ID" value="NZ_CP060720.1"/>
</dbReference>
<evidence type="ECO:0000256" key="1">
    <source>
        <dbReference type="SAM" id="Phobius"/>
    </source>
</evidence>
<comment type="caution">
    <text evidence="2">The sequence shown here is derived from an EMBL/GenBank/DDBJ whole genome shotgun (WGS) entry which is preliminary data.</text>
</comment>
<organism evidence="2 3">
    <name type="scientific">Vagococcus carniphilus</name>
    <dbReference type="NCBI Taxonomy" id="218144"/>
    <lineage>
        <taxon>Bacteria</taxon>
        <taxon>Bacillati</taxon>
        <taxon>Bacillota</taxon>
        <taxon>Bacilli</taxon>
        <taxon>Lactobacillales</taxon>
        <taxon>Enterococcaceae</taxon>
        <taxon>Vagococcus</taxon>
    </lineage>
</organism>
<keyword evidence="1" id="KW-1133">Transmembrane helix</keyword>
<keyword evidence="3" id="KW-1185">Reference proteome</keyword>
<reference evidence="2 3" key="1">
    <citation type="submission" date="2017-05" db="EMBL/GenBank/DDBJ databases">
        <title>Vagococcus spp. assemblies.</title>
        <authorList>
            <person name="Gulvik C.A."/>
        </authorList>
    </citation>
    <scope>NUCLEOTIDE SEQUENCE [LARGE SCALE GENOMIC DNA]</scope>
    <source>
        <strain evidence="2 3">SS1714</strain>
    </source>
</reference>
<sequence length="236" mass="26421">MNKGNKLIWLFLSIAFAVGAIVVGSMYDNKKKEDLVKEVGVEEGSKEMTLSSLYFDKSKVFLAKGTTEQKINTMEKSAKNDEDKKMVKDLKQRIEIQTRFNDLFEEPVLVGNKFKEKVSMKNDNKKEDIDNLVSDASSLNKKEDPFYEGVLTYLATAGGSEGKETTHTEKSGNAQKAQEIINMIIVDGAVQSDFTLEQYYAAKQEVDGLPEGAEKTELMQQITQIQTALTNMGITY</sequence>
<dbReference type="GeneID" id="95579356"/>
<evidence type="ECO:0000313" key="2">
    <source>
        <dbReference type="EMBL" id="RSU10846.1"/>
    </source>
</evidence>
<accession>A0A430AS17</accession>